<comment type="caution">
    <text evidence="1">The sequence shown here is derived from an EMBL/GenBank/DDBJ whole genome shotgun (WGS) entry which is preliminary data.</text>
</comment>
<evidence type="ECO:0000313" key="2">
    <source>
        <dbReference type="Proteomes" id="UP000324222"/>
    </source>
</evidence>
<keyword evidence="2" id="KW-1185">Reference proteome</keyword>
<sequence>MAFENGHVPLQISEVSQKTGTYDLKSPSLCVMARCPRCQLRKFAVSCQVFKMSGIMNEVWNFWYIFCLIFICFCV</sequence>
<gene>
    <name evidence="1" type="ORF">E2C01_008230</name>
</gene>
<protein>
    <submittedName>
        <fullName evidence="1">Uncharacterized protein</fullName>
    </submittedName>
</protein>
<organism evidence="1 2">
    <name type="scientific">Portunus trituberculatus</name>
    <name type="common">Swimming crab</name>
    <name type="synonym">Neptunus trituberculatus</name>
    <dbReference type="NCBI Taxonomy" id="210409"/>
    <lineage>
        <taxon>Eukaryota</taxon>
        <taxon>Metazoa</taxon>
        <taxon>Ecdysozoa</taxon>
        <taxon>Arthropoda</taxon>
        <taxon>Crustacea</taxon>
        <taxon>Multicrustacea</taxon>
        <taxon>Malacostraca</taxon>
        <taxon>Eumalacostraca</taxon>
        <taxon>Eucarida</taxon>
        <taxon>Decapoda</taxon>
        <taxon>Pleocyemata</taxon>
        <taxon>Brachyura</taxon>
        <taxon>Eubrachyura</taxon>
        <taxon>Portunoidea</taxon>
        <taxon>Portunidae</taxon>
        <taxon>Portuninae</taxon>
        <taxon>Portunus</taxon>
    </lineage>
</organism>
<dbReference type="EMBL" id="VSRR010000428">
    <property type="protein sequence ID" value="MPC15439.1"/>
    <property type="molecule type" value="Genomic_DNA"/>
</dbReference>
<dbReference type="AlphaFoldDB" id="A0A5B7D176"/>
<proteinExistence type="predicted"/>
<evidence type="ECO:0000313" key="1">
    <source>
        <dbReference type="EMBL" id="MPC15439.1"/>
    </source>
</evidence>
<accession>A0A5B7D176</accession>
<dbReference type="Proteomes" id="UP000324222">
    <property type="component" value="Unassembled WGS sequence"/>
</dbReference>
<name>A0A5B7D176_PORTR</name>
<reference evidence="1 2" key="1">
    <citation type="submission" date="2019-05" db="EMBL/GenBank/DDBJ databases">
        <title>Another draft genome of Portunus trituberculatus and its Hox gene families provides insights of decapod evolution.</title>
        <authorList>
            <person name="Jeong J.-H."/>
            <person name="Song I."/>
            <person name="Kim S."/>
            <person name="Choi T."/>
            <person name="Kim D."/>
            <person name="Ryu S."/>
            <person name="Kim W."/>
        </authorList>
    </citation>
    <scope>NUCLEOTIDE SEQUENCE [LARGE SCALE GENOMIC DNA]</scope>
    <source>
        <tissue evidence="1">Muscle</tissue>
    </source>
</reference>